<dbReference type="AlphaFoldDB" id="A0A8K0V873"/>
<dbReference type="EMBL" id="JAESVN010000002">
    <property type="protein sequence ID" value="MBL4916931.1"/>
    <property type="molecule type" value="Genomic_DNA"/>
</dbReference>
<dbReference type="GO" id="GO:0000976">
    <property type="term" value="F:transcription cis-regulatory region binding"/>
    <property type="evidence" value="ECO:0007669"/>
    <property type="project" value="TreeGrafter"/>
</dbReference>
<dbReference type="GO" id="GO:0005829">
    <property type="term" value="C:cytosol"/>
    <property type="evidence" value="ECO:0007669"/>
    <property type="project" value="TreeGrafter"/>
</dbReference>
<keyword evidence="11" id="KW-1185">Reference proteome</keyword>
<dbReference type="SMART" id="SM00448">
    <property type="entry name" value="REC"/>
    <property type="match status" value="1"/>
</dbReference>
<dbReference type="Proteomes" id="UP000648908">
    <property type="component" value="Unassembled WGS sequence"/>
</dbReference>
<dbReference type="PANTHER" id="PTHR48111">
    <property type="entry name" value="REGULATOR OF RPOS"/>
    <property type="match status" value="1"/>
</dbReference>
<reference evidence="10" key="1">
    <citation type="submission" date="2021-01" db="EMBL/GenBank/DDBJ databases">
        <title>Tabrizicola alba sp. nov. a motile alkaliphilic bacterium isolated from a soda lake.</title>
        <authorList>
            <person name="Szuroczki S."/>
            <person name="Abbaszade G."/>
            <person name="Schumann P."/>
            <person name="Toth E."/>
        </authorList>
    </citation>
    <scope>NUCLEOTIDE SEQUENCE</scope>
    <source>
        <strain evidence="10">DMG-N-6</strain>
    </source>
</reference>
<dbReference type="SUPFAM" id="SSF52172">
    <property type="entry name" value="CheY-like"/>
    <property type="match status" value="1"/>
</dbReference>
<gene>
    <name evidence="10" type="ORF">JL811_06810</name>
</gene>
<dbReference type="Pfam" id="PF00072">
    <property type="entry name" value="Response_reg"/>
    <property type="match status" value="1"/>
</dbReference>
<dbReference type="InterPro" id="IPR001789">
    <property type="entry name" value="Sig_transdc_resp-reg_receiver"/>
</dbReference>
<keyword evidence="5" id="KW-0804">Transcription</keyword>
<dbReference type="InterPro" id="IPR011006">
    <property type="entry name" value="CheY-like_superfamily"/>
</dbReference>
<evidence type="ECO:0000313" key="10">
    <source>
        <dbReference type="EMBL" id="MBL4916931.1"/>
    </source>
</evidence>
<evidence type="ECO:0000256" key="3">
    <source>
        <dbReference type="ARBA" id="ARBA00023015"/>
    </source>
</evidence>
<dbReference type="GO" id="GO:0000156">
    <property type="term" value="F:phosphorelay response regulator activity"/>
    <property type="evidence" value="ECO:0007669"/>
    <property type="project" value="TreeGrafter"/>
</dbReference>
<comment type="caution">
    <text evidence="6">Lacks conserved residue(s) required for the propagation of feature annotation.</text>
</comment>
<dbReference type="GO" id="GO:0006355">
    <property type="term" value="P:regulation of DNA-templated transcription"/>
    <property type="evidence" value="ECO:0007669"/>
    <property type="project" value="InterPro"/>
</dbReference>
<sequence>MKKIYVIHRDAEFTKNCRTVLETAGFAVEVFRSTGPALNALNWSAPSAILLNMSDESLDGLQLMQRIRNKSTAPVILLTESSEEIDEIMGLRLGADAVLRQPISQHLLCEWVKSLLKRHQALTDLAQPGNQMQRQIQAGDLVMEPDRFVAMWRGQALPLTISEFRLLSSLASRPGIVRQRDSLIDVIHDDEGYVDDRSIDSHIKRIRSKIREIDPSFNCIQAVYSLGYRYNVPEEKQRLKVAATRDSVTMQEASFHA</sequence>
<name>A0A8K0V873_9RHOB</name>
<dbReference type="InterPro" id="IPR036388">
    <property type="entry name" value="WH-like_DNA-bd_sf"/>
</dbReference>
<dbReference type="Pfam" id="PF00486">
    <property type="entry name" value="Trans_reg_C"/>
    <property type="match status" value="1"/>
</dbReference>
<dbReference type="SMART" id="SM00862">
    <property type="entry name" value="Trans_reg_C"/>
    <property type="match status" value="1"/>
</dbReference>
<evidence type="ECO:0000256" key="6">
    <source>
        <dbReference type="PROSITE-ProRule" id="PRU00169"/>
    </source>
</evidence>
<evidence type="ECO:0000256" key="4">
    <source>
        <dbReference type="ARBA" id="ARBA00023125"/>
    </source>
</evidence>
<dbReference type="RefSeq" id="WP_202687731.1">
    <property type="nucleotide sequence ID" value="NZ_JAESVN010000002.1"/>
</dbReference>
<dbReference type="Gene3D" id="1.10.10.10">
    <property type="entry name" value="Winged helix-like DNA-binding domain superfamily/Winged helix DNA-binding domain"/>
    <property type="match status" value="1"/>
</dbReference>
<dbReference type="Gene3D" id="3.40.50.2300">
    <property type="match status" value="1"/>
</dbReference>
<evidence type="ECO:0000313" key="11">
    <source>
        <dbReference type="Proteomes" id="UP000648908"/>
    </source>
</evidence>
<comment type="caution">
    <text evidence="10">The sequence shown here is derived from an EMBL/GenBank/DDBJ whole genome shotgun (WGS) entry which is preliminary data.</text>
</comment>
<dbReference type="InterPro" id="IPR001867">
    <property type="entry name" value="OmpR/PhoB-type_DNA-bd"/>
</dbReference>
<dbReference type="SUPFAM" id="SSF46894">
    <property type="entry name" value="C-terminal effector domain of the bipartite response regulators"/>
    <property type="match status" value="1"/>
</dbReference>
<keyword evidence="2" id="KW-0902">Two-component regulatory system</keyword>
<dbReference type="InterPro" id="IPR016032">
    <property type="entry name" value="Sig_transdc_resp-reg_C-effctor"/>
</dbReference>
<feature type="domain" description="OmpR/PhoB-type" evidence="9">
    <location>
        <begin position="133"/>
        <end position="232"/>
    </location>
</feature>
<evidence type="ECO:0000259" key="8">
    <source>
        <dbReference type="PROSITE" id="PS50110"/>
    </source>
</evidence>
<proteinExistence type="predicted"/>
<dbReference type="PANTHER" id="PTHR48111:SF21">
    <property type="entry name" value="DNA-BINDING DUAL MASTER TRANSCRIPTIONAL REGULATOR RPAA"/>
    <property type="match status" value="1"/>
</dbReference>
<accession>A0A8K0V873</accession>
<keyword evidence="1" id="KW-0597">Phosphoprotein</keyword>
<evidence type="ECO:0000259" key="9">
    <source>
        <dbReference type="PROSITE" id="PS51755"/>
    </source>
</evidence>
<dbReference type="GO" id="GO:0032993">
    <property type="term" value="C:protein-DNA complex"/>
    <property type="evidence" value="ECO:0007669"/>
    <property type="project" value="TreeGrafter"/>
</dbReference>
<organism evidence="10 11">
    <name type="scientific">Szabonella alba</name>
    <dbReference type="NCBI Taxonomy" id="2804194"/>
    <lineage>
        <taxon>Bacteria</taxon>
        <taxon>Pseudomonadati</taxon>
        <taxon>Pseudomonadota</taxon>
        <taxon>Alphaproteobacteria</taxon>
        <taxon>Rhodobacterales</taxon>
        <taxon>Paracoccaceae</taxon>
        <taxon>Szabonella</taxon>
    </lineage>
</organism>
<protein>
    <submittedName>
        <fullName evidence="10">Response regulator transcription factor</fullName>
    </submittedName>
</protein>
<keyword evidence="4 7" id="KW-0238">DNA-binding</keyword>
<evidence type="ECO:0000256" key="5">
    <source>
        <dbReference type="ARBA" id="ARBA00023163"/>
    </source>
</evidence>
<keyword evidence="3" id="KW-0805">Transcription regulation</keyword>
<dbReference type="PROSITE" id="PS50110">
    <property type="entry name" value="RESPONSE_REGULATORY"/>
    <property type="match status" value="1"/>
</dbReference>
<dbReference type="PROSITE" id="PS51755">
    <property type="entry name" value="OMPR_PHOB"/>
    <property type="match status" value="1"/>
</dbReference>
<dbReference type="InterPro" id="IPR039420">
    <property type="entry name" value="WalR-like"/>
</dbReference>
<evidence type="ECO:0000256" key="2">
    <source>
        <dbReference type="ARBA" id="ARBA00023012"/>
    </source>
</evidence>
<evidence type="ECO:0000256" key="1">
    <source>
        <dbReference type="ARBA" id="ARBA00022553"/>
    </source>
</evidence>
<feature type="DNA-binding region" description="OmpR/PhoB-type" evidence="7">
    <location>
        <begin position="133"/>
        <end position="232"/>
    </location>
</feature>
<dbReference type="CDD" id="cd00383">
    <property type="entry name" value="trans_reg_C"/>
    <property type="match status" value="1"/>
</dbReference>
<feature type="domain" description="Response regulatory" evidence="8">
    <location>
        <begin position="3"/>
        <end position="116"/>
    </location>
</feature>
<evidence type="ECO:0000256" key="7">
    <source>
        <dbReference type="PROSITE-ProRule" id="PRU01091"/>
    </source>
</evidence>